<dbReference type="GO" id="GO:0008465">
    <property type="term" value="F:hydroxypyruvate reductase (NADH) activity"/>
    <property type="evidence" value="ECO:0007669"/>
    <property type="project" value="TreeGrafter"/>
</dbReference>
<comment type="caution">
    <text evidence="6">The sequence shown here is derived from an EMBL/GenBank/DDBJ whole genome shotgun (WGS) entry which is preliminary data.</text>
</comment>
<comment type="similarity">
    <text evidence="3">Belongs to the D-isomer specific 2-hydroxyacid dehydrogenase family.</text>
</comment>
<dbReference type="PANTHER" id="PTHR10996">
    <property type="entry name" value="2-HYDROXYACID DEHYDROGENASE-RELATED"/>
    <property type="match status" value="1"/>
</dbReference>
<reference evidence="6" key="1">
    <citation type="journal article" date="2023" name="G3 (Bethesda)">
        <title>Whole genome assemblies of Zophobas morio and Tenebrio molitor.</title>
        <authorList>
            <person name="Kaur S."/>
            <person name="Stinson S.A."/>
            <person name="diCenzo G.C."/>
        </authorList>
    </citation>
    <scope>NUCLEOTIDE SEQUENCE</scope>
    <source>
        <strain evidence="6">QUZm001</strain>
    </source>
</reference>
<dbReference type="PROSITE" id="PS00671">
    <property type="entry name" value="D_2_HYDROXYACID_DH_3"/>
    <property type="match status" value="1"/>
</dbReference>
<dbReference type="Pfam" id="PF02826">
    <property type="entry name" value="2-Hacid_dh_C"/>
    <property type="match status" value="1"/>
</dbReference>
<proteinExistence type="inferred from homology"/>
<protein>
    <recommendedName>
        <fullName evidence="2">Glyoxylate reductase/hydroxypyruvate reductase</fullName>
    </recommendedName>
</protein>
<dbReference type="AlphaFoldDB" id="A0AA38M6J0"/>
<sequence>MAKPSVYVTREINKEALAVLADTCEVTFWPGPDPVPRSELLKNIAHKDALLCMLTDKIDAEVLQCAKQLKVIATMSVGYDHLDLKEIKKHEIKVGYTPGILTHATAELTVALLLATSRRLFEANAAARNGGWQAWSPFWMTGPGLEGATVGIAGFGRIGQEVAKRLIPFQIKKLIYFNRSQKPEAESTMGAVRVTFDELLQQSDFLVVCCALTSDTVGMFDKAAFHKMKKTAIFVNTSRGGLVDQDELVKALQEERIAGAGLDVMTPEPLPLDHPLFKLKNCVIMPHIASAAVQTRAGMAMLSVENIVAGLKGEKMPSELTLD</sequence>
<evidence type="ECO:0000259" key="4">
    <source>
        <dbReference type="Pfam" id="PF00389"/>
    </source>
</evidence>
<dbReference type="Pfam" id="PF00389">
    <property type="entry name" value="2-Hacid_dh"/>
    <property type="match status" value="1"/>
</dbReference>
<organism evidence="6 7">
    <name type="scientific">Zophobas morio</name>
    <dbReference type="NCBI Taxonomy" id="2755281"/>
    <lineage>
        <taxon>Eukaryota</taxon>
        <taxon>Metazoa</taxon>
        <taxon>Ecdysozoa</taxon>
        <taxon>Arthropoda</taxon>
        <taxon>Hexapoda</taxon>
        <taxon>Insecta</taxon>
        <taxon>Pterygota</taxon>
        <taxon>Neoptera</taxon>
        <taxon>Endopterygota</taxon>
        <taxon>Coleoptera</taxon>
        <taxon>Polyphaga</taxon>
        <taxon>Cucujiformia</taxon>
        <taxon>Tenebrionidae</taxon>
        <taxon>Zophobas</taxon>
    </lineage>
</organism>
<keyword evidence="7" id="KW-1185">Reference proteome</keyword>
<dbReference type="Gene3D" id="3.40.50.720">
    <property type="entry name" value="NAD(P)-binding Rossmann-like Domain"/>
    <property type="match status" value="2"/>
</dbReference>
<dbReference type="SUPFAM" id="SSF52283">
    <property type="entry name" value="Formate/glycerate dehydrogenase catalytic domain-like"/>
    <property type="match status" value="1"/>
</dbReference>
<dbReference type="FunFam" id="3.40.50.720:FF:000026">
    <property type="entry name" value="Glyoxylate/hydroxypyruvate reductase B"/>
    <property type="match status" value="1"/>
</dbReference>
<gene>
    <name evidence="6" type="ORF">Zmor_022880</name>
</gene>
<dbReference type="InterPro" id="IPR036291">
    <property type="entry name" value="NAD(P)-bd_dom_sf"/>
</dbReference>
<accession>A0AA38M6J0</accession>
<dbReference type="Proteomes" id="UP001168821">
    <property type="component" value="Unassembled WGS sequence"/>
</dbReference>
<dbReference type="PANTHER" id="PTHR10996:SF277">
    <property type="entry name" value="GLYOXYLATE REDUCTASE_HYDROXYPYRUVATE REDUCTASE"/>
    <property type="match status" value="1"/>
</dbReference>
<evidence type="ECO:0000256" key="3">
    <source>
        <dbReference type="RuleBase" id="RU003719"/>
    </source>
</evidence>
<dbReference type="GO" id="GO:0051287">
    <property type="term" value="F:NAD binding"/>
    <property type="evidence" value="ECO:0007669"/>
    <property type="project" value="InterPro"/>
</dbReference>
<name>A0AA38M6J0_9CUCU</name>
<dbReference type="CDD" id="cd05301">
    <property type="entry name" value="GDH"/>
    <property type="match status" value="1"/>
</dbReference>
<evidence type="ECO:0000256" key="1">
    <source>
        <dbReference type="ARBA" id="ARBA00023002"/>
    </source>
</evidence>
<evidence type="ECO:0000256" key="2">
    <source>
        <dbReference type="ARBA" id="ARBA00073306"/>
    </source>
</evidence>
<evidence type="ECO:0000313" key="6">
    <source>
        <dbReference type="EMBL" id="KAJ3645201.1"/>
    </source>
</evidence>
<dbReference type="InterPro" id="IPR006140">
    <property type="entry name" value="D-isomer_DH_NAD-bd"/>
</dbReference>
<evidence type="ECO:0000313" key="7">
    <source>
        <dbReference type="Proteomes" id="UP001168821"/>
    </source>
</evidence>
<evidence type="ECO:0000259" key="5">
    <source>
        <dbReference type="Pfam" id="PF02826"/>
    </source>
</evidence>
<dbReference type="SUPFAM" id="SSF51735">
    <property type="entry name" value="NAD(P)-binding Rossmann-fold domains"/>
    <property type="match status" value="1"/>
</dbReference>
<feature type="domain" description="D-isomer specific 2-hydroxyacid dehydrogenase NAD-binding" evidence="5">
    <location>
        <begin position="110"/>
        <end position="289"/>
    </location>
</feature>
<keyword evidence="1 3" id="KW-0560">Oxidoreductase</keyword>
<dbReference type="EMBL" id="JALNTZ010000007">
    <property type="protein sequence ID" value="KAJ3645201.1"/>
    <property type="molecule type" value="Genomic_DNA"/>
</dbReference>
<dbReference type="InterPro" id="IPR029753">
    <property type="entry name" value="D-isomer_DH_CS"/>
</dbReference>
<feature type="domain" description="D-isomer specific 2-hydroxyacid dehydrogenase catalytic" evidence="4">
    <location>
        <begin position="6"/>
        <end position="319"/>
    </location>
</feature>
<dbReference type="InterPro" id="IPR006139">
    <property type="entry name" value="D-isomer_2_OHA_DH_cat_dom"/>
</dbReference>
<dbReference type="InterPro" id="IPR050223">
    <property type="entry name" value="D-isomer_2-hydroxyacid_DH"/>
</dbReference>
<dbReference type="GO" id="GO:0030267">
    <property type="term" value="F:glyoxylate reductase (NADPH) activity"/>
    <property type="evidence" value="ECO:0007669"/>
    <property type="project" value="TreeGrafter"/>
</dbReference>
<dbReference type="GO" id="GO:0005829">
    <property type="term" value="C:cytosol"/>
    <property type="evidence" value="ECO:0007669"/>
    <property type="project" value="TreeGrafter"/>
</dbReference>